<feature type="domain" description="Pyruvate carboxyltransferase" evidence="11">
    <location>
        <begin position="11"/>
        <end position="264"/>
    </location>
</feature>
<dbReference type="PANTHER" id="PTHR10277:SF9">
    <property type="entry name" value="2-ISOPROPYLMALATE SYNTHASE 1, CHLOROPLASTIC-RELATED"/>
    <property type="match status" value="1"/>
</dbReference>
<evidence type="ECO:0000256" key="2">
    <source>
        <dbReference type="ARBA" id="ARBA00004689"/>
    </source>
</evidence>
<evidence type="ECO:0000256" key="1">
    <source>
        <dbReference type="ARBA" id="ARBA00001968"/>
    </source>
</evidence>
<dbReference type="EC" id="2.3.3.13" evidence="4"/>
<dbReference type="Gene3D" id="3.20.20.70">
    <property type="entry name" value="Aldolase class I"/>
    <property type="match status" value="1"/>
</dbReference>
<dbReference type="Pfam" id="PF00682">
    <property type="entry name" value="HMGL-like"/>
    <property type="match status" value="1"/>
</dbReference>
<name>A0A7J3ZK90_9CREN</name>
<dbReference type="FunFam" id="3.20.20.70:FF:000010">
    <property type="entry name" value="2-isopropylmalate synthase"/>
    <property type="match status" value="1"/>
</dbReference>
<dbReference type="SUPFAM" id="SSF51569">
    <property type="entry name" value="Aldolase"/>
    <property type="match status" value="1"/>
</dbReference>
<evidence type="ECO:0000256" key="6">
    <source>
        <dbReference type="ARBA" id="ARBA00022605"/>
    </source>
</evidence>
<dbReference type="FunFam" id="1.10.238.260:FF:000001">
    <property type="entry name" value="2-isopropylmalate synthase"/>
    <property type="match status" value="1"/>
</dbReference>
<dbReference type="PROSITE" id="PS00815">
    <property type="entry name" value="AIPM_HOMOCIT_SYNTH_1"/>
    <property type="match status" value="1"/>
</dbReference>
<evidence type="ECO:0000256" key="8">
    <source>
        <dbReference type="ARBA" id="ARBA00023304"/>
    </source>
</evidence>
<evidence type="ECO:0000256" key="4">
    <source>
        <dbReference type="ARBA" id="ARBA00012973"/>
    </source>
</evidence>
<dbReference type="InterPro" id="IPR050073">
    <property type="entry name" value="2-IPM_HCS-like"/>
</dbReference>
<reference evidence="12" key="1">
    <citation type="journal article" date="2020" name="mSystems">
        <title>Genome- and Community-Level Interaction Insights into Carbon Utilization and Element Cycling Functions of Hydrothermarchaeota in Hydrothermal Sediment.</title>
        <authorList>
            <person name="Zhou Z."/>
            <person name="Liu Y."/>
            <person name="Xu W."/>
            <person name="Pan J."/>
            <person name="Luo Z.H."/>
            <person name="Li M."/>
        </authorList>
    </citation>
    <scope>NUCLEOTIDE SEQUENCE [LARGE SCALE GENOMIC DNA]</scope>
    <source>
        <strain evidence="12">SpSt-1116</strain>
    </source>
</reference>
<keyword evidence="5" id="KW-0432">Leucine biosynthesis</keyword>
<dbReference type="EMBL" id="DRZC01000052">
    <property type="protein sequence ID" value="HHQ80535.1"/>
    <property type="molecule type" value="Genomic_DNA"/>
</dbReference>
<dbReference type="GO" id="GO:0003852">
    <property type="term" value="F:2-isopropylmalate synthase activity"/>
    <property type="evidence" value="ECO:0007669"/>
    <property type="project" value="UniProtKB-EC"/>
</dbReference>
<dbReference type="AlphaFoldDB" id="A0A7J3ZK90"/>
<dbReference type="CDD" id="cd07940">
    <property type="entry name" value="DRE_TIM_IPMS"/>
    <property type="match status" value="1"/>
</dbReference>
<dbReference type="Pfam" id="PF22617">
    <property type="entry name" value="HCS_D2"/>
    <property type="match status" value="1"/>
</dbReference>
<dbReference type="Gene3D" id="1.10.238.260">
    <property type="match status" value="1"/>
</dbReference>
<organism evidence="12">
    <name type="scientific">Fervidicoccus fontis</name>
    <dbReference type="NCBI Taxonomy" id="683846"/>
    <lineage>
        <taxon>Archaea</taxon>
        <taxon>Thermoproteota</taxon>
        <taxon>Thermoprotei</taxon>
        <taxon>Fervidicoccales</taxon>
        <taxon>Fervidicoccaceae</taxon>
        <taxon>Fervidicoccus</taxon>
    </lineage>
</organism>
<dbReference type="InterPro" id="IPR000891">
    <property type="entry name" value="PYR_CT"/>
</dbReference>
<evidence type="ECO:0000256" key="7">
    <source>
        <dbReference type="ARBA" id="ARBA00022679"/>
    </source>
</evidence>
<accession>A0A7J3ZK90</accession>
<keyword evidence="6" id="KW-0028">Amino-acid biosynthesis</keyword>
<evidence type="ECO:0000313" key="12">
    <source>
        <dbReference type="EMBL" id="HHQ80535.1"/>
    </source>
</evidence>
<proteinExistence type="inferred from homology"/>
<protein>
    <recommendedName>
        <fullName evidence="4">2-isopropylmalate synthase</fullName>
        <ecNumber evidence="4">2.3.3.13</ecNumber>
    </recommendedName>
    <alternativeName>
        <fullName evidence="9">Alpha-isopropylmalate synthase</fullName>
    </alternativeName>
</protein>
<keyword evidence="7 10" id="KW-0808">Transferase</keyword>
<dbReference type="GO" id="GO:0009098">
    <property type="term" value="P:L-leucine biosynthetic process"/>
    <property type="evidence" value="ECO:0007669"/>
    <property type="project" value="UniProtKB-KW"/>
</dbReference>
<gene>
    <name evidence="12" type="ORF">ENM78_03665</name>
</gene>
<comment type="caution">
    <text evidence="12">The sequence shown here is derived from an EMBL/GenBank/DDBJ whole genome shotgun (WGS) entry which is preliminary data.</text>
</comment>
<comment type="pathway">
    <text evidence="2">Amino-acid biosynthesis; L-leucine biosynthesis; L-leucine from 3-methyl-2-oxobutanoate: step 1/4.</text>
</comment>
<evidence type="ECO:0000256" key="9">
    <source>
        <dbReference type="ARBA" id="ARBA00030312"/>
    </source>
</evidence>
<sequence length="394" mass="43254">MLIVDLHSRRIRVFDTTLRDGDQMPGIELSLEEKIEIAKLLDELGVDVLETGFPASSKIDFETTVRMAREVSTAKIAALARANPRDIEEAAASEAHIIHVFIATSDIHMKYKIKMSREQVVRRIEESVELVLEHGAEVLVSAEDATRSDPDFLVEFYNAAINAGARYINIPDTVGVATPWKMMDLVGYVVSRIPRGISVDVHCHNDFGMAVANTLAGVQAGADGVQVTVNGFGERAGNAALEEVVAALHFLMNVKTGIRIDMLTRVSEFISERFGVRLQPNKPVVGLNAFAHESGIHVHGVLSNPLTYEAIPPEAVGNRRRIVLGRHSGRHSVVWALRQLGFEPEQGLVEFILDRLKEAAPRIKKVGEETLLAWISEYGMQRSVASATGPGNSR</sequence>
<dbReference type="PROSITE" id="PS00816">
    <property type="entry name" value="AIPM_HOMOCIT_SYNTH_2"/>
    <property type="match status" value="1"/>
</dbReference>
<evidence type="ECO:0000256" key="3">
    <source>
        <dbReference type="ARBA" id="ARBA00011738"/>
    </source>
</evidence>
<dbReference type="InterPro" id="IPR002034">
    <property type="entry name" value="AIPM/Hcit_synth_CS"/>
</dbReference>
<comment type="similarity">
    <text evidence="10">Belongs to the alpha-IPM synthase/homocitrate synthase family.</text>
</comment>
<keyword evidence="8" id="KW-0100">Branched-chain amino acid biosynthesis</keyword>
<evidence type="ECO:0000256" key="10">
    <source>
        <dbReference type="RuleBase" id="RU003523"/>
    </source>
</evidence>
<dbReference type="PROSITE" id="PS50991">
    <property type="entry name" value="PYR_CT"/>
    <property type="match status" value="1"/>
</dbReference>
<dbReference type="PANTHER" id="PTHR10277">
    <property type="entry name" value="HOMOCITRATE SYNTHASE-RELATED"/>
    <property type="match status" value="1"/>
</dbReference>
<dbReference type="InterPro" id="IPR054691">
    <property type="entry name" value="LeuA/HCS_post-cat"/>
</dbReference>
<comment type="subunit">
    <text evidence="3">Homodimer.</text>
</comment>
<dbReference type="InterPro" id="IPR013785">
    <property type="entry name" value="Aldolase_TIM"/>
</dbReference>
<comment type="cofactor">
    <cofactor evidence="1">
        <name>a divalent metal cation</name>
        <dbReference type="ChEBI" id="CHEBI:60240"/>
    </cofactor>
</comment>
<evidence type="ECO:0000259" key="11">
    <source>
        <dbReference type="PROSITE" id="PS50991"/>
    </source>
</evidence>
<evidence type="ECO:0000256" key="5">
    <source>
        <dbReference type="ARBA" id="ARBA00022430"/>
    </source>
</evidence>